<gene>
    <name evidence="1" type="ORF">LSAT_V11C500250750</name>
</gene>
<accession>A0A9R1XBY1</accession>
<reference evidence="1 2" key="1">
    <citation type="journal article" date="2017" name="Nat. Commun.">
        <title>Genome assembly with in vitro proximity ligation data and whole-genome triplication in lettuce.</title>
        <authorList>
            <person name="Reyes-Chin-Wo S."/>
            <person name="Wang Z."/>
            <person name="Yang X."/>
            <person name="Kozik A."/>
            <person name="Arikit S."/>
            <person name="Song C."/>
            <person name="Xia L."/>
            <person name="Froenicke L."/>
            <person name="Lavelle D.O."/>
            <person name="Truco M.J."/>
            <person name="Xia R."/>
            <person name="Zhu S."/>
            <person name="Xu C."/>
            <person name="Xu H."/>
            <person name="Xu X."/>
            <person name="Cox K."/>
            <person name="Korf I."/>
            <person name="Meyers B.C."/>
            <person name="Michelmore R.W."/>
        </authorList>
    </citation>
    <scope>NUCLEOTIDE SEQUENCE [LARGE SCALE GENOMIC DNA]</scope>
    <source>
        <strain evidence="2">cv. Salinas</strain>
        <tissue evidence="1">Seedlings</tissue>
    </source>
</reference>
<protein>
    <recommendedName>
        <fullName evidence="3">Reverse transcriptase domain-containing protein</fullName>
    </recommendedName>
</protein>
<evidence type="ECO:0000313" key="1">
    <source>
        <dbReference type="EMBL" id="KAJ0202787.1"/>
    </source>
</evidence>
<proteinExistence type="predicted"/>
<name>A0A9R1XBY1_LACSA</name>
<organism evidence="1 2">
    <name type="scientific">Lactuca sativa</name>
    <name type="common">Garden lettuce</name>
    <dbReference type="NCBI Taxonomy" id="4236"/>
    <lineage>
        <taxon>Eukaryota</taxon>
        <taxon>Viridiplantae</taxon>
        <taxon>Streptophyta</taxon>
        <taxon>Embryophyta</taxon>
        <taxon>Tracheophyta</taxon>
        <taxon>Spermatophyta</taxon>
        <taxon>Magnoliopsida</taxon>
        <taxon>eudicotyledons</taxon>
        <taxon>Gunneridae</taxon>
        <taxon>Pentapetalae</taxon>
        <taxon>asterids</taxon>
        <taxon>campanulids</taxon>
        <taxon>Asterales</taxon>
        <taxon>Asteraceae</taxon>
        <taxon>Cichorioideae</taxon>
        <taxon>Cichorieae</taxon>
        <taxon>Lactucinae</taxon>
        <taxon>Lactuca</taxon>
    </lineage>
</organism>
<dbReference type="EMBL" id="NBSK02000005">
    <property type="protein sequence ID" value="KAJ0202787.1"/>
    <property type="molecule type" value="Genomic_DNA"/>
</dbReference>
<comment type="caution">
    <text evidence="1">The sequence shown here is derived from an EMBL/GenBank/DDBJ whole genome shotgun (WGS) entry which is preliminary data.</text>
</comment>
<dbReference type="AlphaFoldDB" id="A0A9R1XBY1"/>
<evidence type="ECO:0000313" key="2">
    <source>
        <dbReference type="Proteomes" id="UP000235145"/>
    </source>
</evidence>
<evidence type="ECO:0008006" key="3">
    <source>
        <dbReference type="Google" id="ProtNLM"/>
    </source>
</evidence>
<sequence>MEEKKERIRNYRSEKALGMNVDIMPFVKHFEENGKLSKGFNSSFITIITKVKDPITFNDFQPISLIGCMYKIIAKVVALRIKKVIKTVIDEVQ</sequence>
<dbReference type="Proteomes" id="UP000235145">
    <property type="component" value="Unassembled WGS sequence"/>
</dbReference>
<keyword evidence="2" id="KW-1185">Reference proteome</keyword>